<dbReference type="InterPro" id="IPR007627">
    <property type="entry name" value="RNA_pol_sigma70_r2"/>
</dbReference>
<comment type="similarity">
    <text evidence="1">Belongs to the sigma-70 factor family. ECF subfamily.</text>
</comment>
<dbReference type="PANTHER" id="PTHR43133:SF63">
    <property type="entry name" value="RNA POLYMERASE SIGMA FACTOR FECI-RELATED"/>
    <property type="match status" value="1"/>
</dbReference>
<evidence type="ECO:0000313" key="7">
    <source>
        <dbReference type="EMBL" id="WNO52412.1"/>
    </source>
</evidence>
<proteinExistence type="inferred from homology"/>
<evidence type="ECO:0000256" key="1">
    <source>
        <dbReference type="ARBA" id="ARBA00010641"/>
    </source>
</evidence>
<dbReference type="InterPro" id="IPR013324">
    <property type="entry name" value="RNA_pol_sigma_r3/r4-like"/>
</dbReference>
<keyword evidence="3" id="KW-0731">Sigma factor</keyword>
<keyword evidence="8" id="KW-1185">Reference proteome</keyword>
<organism evidence="7 8">
    <name type="scientific">Stakelama saccharophila</name>
    <dbReference type="NCBI Taxonomy" id="3075605"/>
    <lineage>
        <taxon>Bacteria</taxon>
        <taxon>Pseudomonadati</taxon>
        <taxon>Pseudomonadota</taxon>
        <taxon>Alphaproteobacteria</taxon>
        <taxon>Sphingomonadales</taxon>
        <taxon>Sphingomonadaceae</taxon>
        <taxon>Stakelama</taxon>
    </lineage>
</organism>
<evidence type="ECO:0000259" key="6">
    <source>
        <dbReference type="Pfam" id="PF08281"/>
    </source>
</evidence>
<dbReference type="RefSeq" id="WP_313912831.1">
    <property type="nucleotide sequence ID" value="NZ_CP135076.1"/>
</dbReference>
<reference evidence="7 8" key="1">
    <citation type="submission" date="2023-09" db="EMBL/GenBank/DDBJ databases">
        <authorList>
            <person name="Rey-Velasco X."/>
        </authorList>
    </citation>
    <scope>NUCLEOTIDE SEQUENCE [LARGE SCALE GENOMIC DNA]</scope>
    <source>
        <strain evidence="7 8">W311</strain>
    </source>
</reference>
<dbReference type="InterPro" id="IPR013249">
    <property type="entry name" value="RNA_pol_sigma70_r4_t2"/>
</dbReference>
<dbReference type="Proteomes" id="UP001302249">
    <property type="component" value="Chromosome"/>
</dbReference>
<protein>
    <submittedName>
        <fullName evidence="7">RNA polymerase sigma factor</fullName>
    </submittedName>
</protein>
<dbReference type="EMBL" id="CP135076">
    <property type="protein sequence ID" value="WNO52412.1"/>
    <property type="molecule type" value="Genomic_DNA"/>
</dbReference>
<feature type="domain" description="RNA polymerase sigma factor 70 region 4 type 2" evidence="6">
    <location>
        <begin position="113"/>
        <end position="164"/>
    </location>
</feature>
<dbReference type="InterPro" id="IPR039425">
    <property type="entry name" value="RNA_pol_sigma-70-like"/>
</dbReference>
<evidence type="ECO:0000256" key="3">
    <source>
        <dbReference type="ARBA" id="ARBA00023082"/>
    </source>
</evidence>
<dbReference type="Pfam" id="PF04542">
    <property type="entry name" value="Sigma70_r2"/>
    <property type="match status" value="1"/>
</dbReference>
<evidence type="ECO:0000256" key="2">
    <source>
        <dbReference type="ARBA" id="ARBA00023015"/>
    </source>
</evidence>
<sequence length="189" mass="21572">MDALRPIDLWFLDEILPHEPIFRAKARTLANSDEEASDLLQEAFAKLMSVDGWQAIECPRAYTLSILRNLAIKRLRRAKLIEFRQLADAGRDEPADIAPDAFQILAGRDQVRLVLEIIDALPERNRRVVRMRRIEGKSLKQIAESLRLSQSTVEKRLARGLELLTRALERADRISVFRDTSATSGRRTG</sequence>
<dbReference type="SUPFAM" id="SSF88659">
    <property type="entry name" value="Sigma3 and sigma4 domains of RNA polymerase sigma factors"/>
    <property type="match status" value="1"/>
</dbReference>
<dbReference type="NCBIfam" id="TIGR02937">
    <property type="entry name" value="sigma70-ECF"/>
    <property type="match status" value="1"/>
</dbReference>
<dbReference type="InterPro" id="IPR014284">
    <property type="entry name" value="RNA_pol_sigma-70_dom"/>
</dbReference>
<feature type="domain" description="RNA polymerase sigma-70 region 2" evidence="5">
    <location>
        <begin position="18"/>
        <end position="79"/>
    </location>
</feature>
<dbReference type="Gene3D" id="1.10.1740.10">
    <property type="match status" value="1"/>
</dbReference>
<dbReference type="SUPFAM" id="SSF88946">
    <property type="entry name" value="Sigma2 domain of RNA polymerase sigma factors"/>
    <property type="match status" value="1"/>
</dbReference>
<keyword evidence="2" id="KW-0805">Transcription regulation</keyword>
<name>A0ABZ0B586_9SPHN</name>
<evidence type="ECO:0000313" key="8">
    <source>
        <dbReference type="Proteomes" id="UP001302249"/>
    </source>
</evidence>
<dbReference type="PANTHER" id="PTHR43133">
    <property type="entry name" value="RNA POLYMERASE ECF-TYPE SIGMA FACTO"/>
    <property type="match status" value="1"/>
</dbReference>
<evidence type="ECO:0000259" key="5">
    <source>
        <dbReference type="Pfam" id="PF04542"/>
    </source>
</evidence>
<dbReference type="InterPro" id="IPR036388">
    <property type="entry name" value="WH-like_DNA-bd_sf"/>
</dbReference>
<keyword evidence="4" id="KW-0804">Transcription</keyword>
<dbReference type="Pfam" id="PF08281">
    <property type="entry name" value="Sigma70_r4_2"/>
    <property type="match status" value="1"/>
</dbReference>
<gene>
    <name evidence="7" type="ORF">RPR59_07935</name>
</gene>
<dbReference type="Gene3D" id="1.10.10.10">
    <property type="entry name" value="Winged helix-like DNA-binding domain superfamily/Winged helix DNA-binding domain"/>
    <property type="match status" value="1"/>
</dbReference>
<accession>A0ABZ0B586</accession>
<dbReference type="InterPro" id="IPR013325">
    <property type="entry name" value="RNA_pol_sigma_r2"/>
</dbReference>
<evidence type="ECO:0000256" key="4">
    <source>
        <dbReference type="ARBA" id="ARBA00023163"/>
    </source>
</evidence>